<gene>
    <name evidence="5" type="ORF">SAMN05192570_1904</name>
</gene>
<dbReference type="STRING" id="871741.SAMN05192570_1904"/>
<proteinExistence type="predicted"/>
<dbReference type="SUPFAM" id="SSF46689">
    <property type="entry name" value="Homeodomain-like"/>
    <property type="match status" value="1"/>
</dbReference>
<organism evidence="5 6">
    <name type="scientific">Brevundimonas viscosa</name>
    <dbReference type="NCBI Taxonomy" id="871741"/>
    <lineage>
        <taxon>Bacteria</taxon>
        <taxon>Pseudomonadati</taxon>
        <taxon>Pseudomonadota</taxon>
        <taxon>Alphaproteobacteria</taxon>
        <taxon>Caulobacterales</taxon>
        <taxon>Caulobacteraceae</taxon>
        <taxon>Brevundimonas</taxon>
    </lineage>
</organism>
<feature type="domain" description="HTH araC/xylS-type" evidence="4">
    <location>
        <begin position="206"/>
        <end position="304"/>
    </location>
</feature>
<dbReference type="OrthoDB" id="7191628at2"/>
<evidence type="ECO:0000313" key="5">
    <source>
        <dbReference type="EMBL" id="SFS52806.1"/>
    </source>
</evidence>
<dbReference type="InterPro" id="IPR018060">
    <property type="entry name" value="HTH_AraC"/>
</dbReference>
<protein>
    <submittedName>
        <fullName evidence="5">AraC-type DNA-binding protein</fullName>
    </submittedName>
</protein>
<keyword evidence="2 5" id="KW-0238">DNA-binding</keyword>
<dbReference type="PANTHER" id="PTHR46796:SF6">
    <property type="entry name" value="ARAC SUBFAMILY"/>
    <property type="match status" value="1"/>
</dbReference>
<dbReference type="RefSeq" id="WP_092309452.1">
    <property type="nucleotide sequence ID" value="NZ_FOZV01000003.1"/>
</dbReference>
<dbReference type="InterPro" id="IPR035418">
    <property type="entry name" value="AraC-bd_2"/>
</dbReference>
<dbReference type="PANTHER" id="PTHR46796">
    <property type="entry name" value="HTH-TYPE TRANSCRIPTIONAL ACTIVATOR RHAS-RELATED"/>
    <property type="match status" value="1"/>
</dbReference>
<keyword evidence="6" id="KW-1185">Reference proteome</keyword>
<dbReference type="InterPro" id="IPR050204">
    <property type="entry name" value="AraC_XylS_family_regulators"/>
</dbReference>
<dbReference type="Pfam" id="PF14525">
    <property type="entry name" value="AraC_binding_2"/>
    <property type="match status" value="1"/>
</dbReference>
<keyword evidence="1" id="KW-0805">Transcription regulation</keyword>
<accession>A0A1I6QK40</accession>
<dbReference type="InterPro" id="IPR018062">
    <property type="entry name" value="HTH_AraC-typ_CS"/>
</dbReference>
<dbReference type="Pfam" id="PF12833">
    <property type="entry name" value="HTH_18"/>
    <property type="match status" value="1"/>
</dbReference>
<reference evidence="6" key="1">
    <citation type="submission" date="2016-10" db="EMBL/GenBank/DDBJ databases">
        <authorList>
            <person name="Varghese N."/>
            <person name="Submissions S."/>
        </authorList>
    </citation>
    <scope>NUCLEOTIDE SEQUENCE [LARGE SCALE GENOMIC DNA]</scope>
    <source>
        <strain evidence="6">CGMCC 1.10683</strain>
    </source>
</reference>
<dbReference type="EMBL" id="FOZV01000003">
    <property type="protein sequence ID" value="SFS52806.1"/>
    <property type="molecule type" value="Genomic_DNA"/>
</dbReference>
<dbReference type="Proteomes" id="UP000198788">
    <property type="component" value="Unassembled WGS sequence"/>
</dbReference>
<evidence type="ECO:0000259" key="4">
    <source>
        <dbReference type="PROSITE" id="PS01124"/>
    </source>
</evidence>
<dbReference type="InterPro" id="IPR009057">
    <property type="entry name" value="Homeodomain-like_sf"/>
</dbReference>
<dbReference type="GO" id="GO:0003700">
    <property type="term" value="F:DNA-binding transcription factor activity"/>
    <property type="evidence" value="ECO:0007669"/>
    <property type="project" value="InterPro"/>
</dbReference>
<name>A0A1I6QK40_9CAUL</name>
<keyword evidence="3" id="KW-0804">Transcription</keyword>
<evidence type="ECO:0000313" key="6">
    <source>
        <dbReference type="Proteomes" id="UP000198788"/>
    </source>
</evidence>
<dbReference type="PROSITE" id="PS00041">
    <property type="entry name" value="HTH_ARAC_FAMILY_1"/>
    <property type="match status" value="1"/>
</dbReference>
<dbReference type="AlphaFoldDB" id="A0A1I6QK40"/>
<evidence type="ECO:0000256" key="2">
    <source>
        <dbReference type="ARBA" id="ARBA00023125"/>
    </source>
</evidence>
<dbReference type="PROSITE" id="PS01124">
    <property type="entry name" value="HTH_ARAC_FAMILY_2"/>
    <property type="match status" value="1"/>
</dbReference>
<evidence type="ECO:0000256" key="3">
    <source>
        <dbReference type="ARBA" id="ARBA00023163"/>
    </source>
</evidence>
<dbReference type="SMART" id="SM00342">
    <property type="entry name" value="HTH_ARAC"/>
    <property type="match status" value="1"/>
</dbReference>
<evidence type="ECO:0000256" key="1">
    <source>
        <dbReference type="ARBA" id="ARBA00023015"/>
    </source>
</evidence>
<sequence length="328" mass="35682">MTDQFRFDSDALPPGQAFDAYRRLYAVGSDVSRGAGPFFAWVRAVRLDGLILFERRLDGVVHSRSARAGRDRFDHFALHLVLSGELEGGRESRFDRAGPGDLLLVDTRRASRTEARELHVLTASVPRAAIAAACGALDGLHGRIIGAPRTFVLRDLMQSVVRNADGFRDDVLPSLRRAFQELLNATLADLSTSSAVLLRLDQARREAAERFILAHLDDRDLGAATVAAGIGASRSTLYRLFAEDGGVARFIMSRRLGAVRGALEGGATEPLSALALAHGFTDESHLNRRFKQAYGQPAGAYRRSVAETGEDAVAAAVRRWAGWMIEVS</sequence>
<dbReference type="Gene3D" id="1.10.10.60">
    <property type="entry name" value="Homeodomain-like"/>
    <property type="match status" value="1"/>
</dbReference>
<dbReference type="GO" id="GO:0043565">
    <property type="term" value="F:sequence-specific DNA binding"/>
    <property type="evidence" value="ECO:0007669"/>
    <property type="project" value="InterPro"/>
</dbReference>